<gene>
    <name evidence="1" type="ORF">L195_g047133</name>
</gene>
<accession>A0A2K3MJS1</accession>
<dbReference type="Proteomes" id="UP000236291">
    <property type="component" value="Unassembled WGS sequence"/>
</dbReference>
<organism evidence="1 2">
    <name type="scientific">Trifolium pratense</name>
    <name type="common">Red clover</name>
    <dbReference type="NCBI Taxonomy" id="57577"/>
    <lineage>
        <taxon>Eukaryota</taxon>
        <taxon>Viridiplantae</taxon>
        <taxon>Streptophyta</taxon>
        <taxon>Embryophyta</taxon>
        <taxon>Tracheophyta</taxon>
        <taxon>Spermatophyta</taxon>
        <taxon>Magnoliopsida</taxon>
        <taxon>eudicotyledons</taxon>
        <taxon>Gunneridae</taxon>
        <taxon>Pentapetalae</taxon>
        <taxon>rosids</taxon>
        <taxon>fabids</taxon>
        <taxon>Fabales</taxon>
        <taxon>Fabaceae</taxon>
        <taxon>Papilionoideae</taxon>
        <taxon>50 kb inversion clade</taxon>
        <taxon>NPAAA clade</taxon>
        <taxon>Hologalegina</taxon>
        <taxon>IRL clade</taxon>
        <taxon>Trifolieae</taxon>
        <taxon>Trifolium</taxon>
    </lineage>
</organism>
<dbReference type="AlphaFoldDB" id="A0A2K3MJS1"/>
<proteinExistence type="predicted"/>
<name>A0A2K3MJS1_TRIPR</name>
<sequence>GTGLGARLCARRRPPCVRCNEKKQDGGVLLVAARGAVGFFLDVRGFLWVISKVGEVICNTLLTLID</sequence>
<dbReference type="EMBL" id="ASHM01064690">
    <property type="protein sequence ID" value="PNX91004.1"/>
    <property type="molecule type" value="Genomic_DNA"/>
</dbReference>
<evidence type="ECO:0000313" key="2">
    <source>
        <dbReference type="Proteomes" id="UP000236291"/>
    </source>
</evidence>
<protein>
    <submittedName>
        <fullName evidence="1">Uncharacterized protein</fullName>
    </submittedName>
</protein>
<feature type="non-terminal residue" evidence="1">
    <location>
        <position position="1"/>
    </location>
</feature>
<reference evidence="1 2" key="2">
    <citation type="journal article" date="2017" name="Front. Plant Sci.">
        <title>Gene Classification and Mining of Molecular Markers Useful in Red Clover (Trifolium pratense) Breeding.</title>
        <authorList>
            <person name="Istvanek J."/>
            <person name="Dluhosova J."/>
            <person name="Dluhos P."/>
            <person name="Patkova L."/>
            <person name="Nedelnik J."/>
            <person name="Repkova J."/>
        </authorList>
    </citation>
    <scope>NUCLEOTIDE SEQUENCE [LARGE SCALE GENOMIC DNA]</scope>
    <source>
        <strain evidence="2">cv. Tatra</strain>
        <tissue evidence="1">Young leaves</tissue>
    </source>
</reference>
<comment type="caution">
    <text evidence="1">The sequence shown here is derived from an EMBL/GenBank/DDBJ whole genome shotgun (WGS) entry which is preliminary data.</text>
</comment>
<evidence type="ECO:0000313" key="1">
    <source>
        <dbReference type="EMBL" id="PNX91004.1"/>
    </source>
</evidence>
<reference evidence="1 2" key="1">
    <citation type="journal article" date="2014" name="Am. J. Bot.">
        <title>Genome assembly and annotation for red clover (Trifolium pratense; Fabaceae).</title>
        <authorList>
            <person name="Istvanek J."/>
            <person name="Jaros M."/>
            <person name="Krenek A."/>
            <person name="Repkova J."/>
        </authorList>
    </citation>
    <scope>NUCLEOTIDE SEQUENCE [LARGE SCALE GENOMIC DNA]</scope>
    <source>
        <strain evidence="2">cv. Tatra</strain>
        <tissue evidence="1">Young leaves</tissue>
    </source>
</reference>